<comment type="caution">
    <text evidence="3">The sequence shown here is derived from an EMBL/GenBank/DDBJ whole genome shotgun (WGS) entry which is preliminary data.</text>
</comment>
<dbReference type="OrthoDB" id="9770553at2"/>
<dbReference type="AlphaFoldDB" id="A0A327WSX5"/>
<dbReference type="Gene3D" id="3.40.50.150">
    <property type="entry name" value="Vaccinia Virus protein VP39"/>
    <property type="match status" value="1"/>
</dbReference>
<dbReference type="InterPro" id="IPR050447">
    <property type="entry name" value="Erg6_SMT_methyltransf"/>
</dbReference>
<accession>A0A327WSX5</accession>
<dbReference type="CDD" id="cd02440">
    <property type="entry name" value="AdoMet_MTases"/>
    <property type="match status" value="1"/>
</dbReference>
<organism evidence="3 4">
    <name type="scientific">Larkinella arboricola</name>
    <dbReference type="NCBI Taxonomy" id="643671"/>
    <lineage>
        <taxon>Bacteria</taxon>
        <taxon>Pseudomonadati</taxon>
        <taxon>Bacteroidota</taxon>
        <taxon>Cytophagia</taxon>
        <taxon>Cytophagales</taxon>
        <taxon>Spirosomataceae</taxon>
        <taxon>Larkinella</taxon>
    </lineage>
</organism>
<evidence type="ECO:0000256" key="1">
    <source>
        <dbReference type="ARBA" id="ARBA00022679"/>
    </source>
</evidence>
<dbReference type="EMBL" id="QLMC01000004">
    <property type="protein sequence ID" value="RAJ95728.1"/>
    <property type="molecule type" value="Genomic_DNA"/>
</dbReference>
<dbReference type="RefSeq" id="WP_111629520.1">
    <property type="nucleotide sequence ID" value="NZ_QLMC01000004.1"/>
</dbReference>
<dbReference type="InterPro" id="IPR013216">
    <property type="entry name" value="Methyltransf_11"/>
</dbReference>
<gene>
    <name evidence="3" type="ORF">LX87_03476</name>
</gene>
<feature type="domain" description="Methyltransferase type 11" evidence="2">
    <location>
        <begin position="49"/>
        <end position="147"/>
    </location>
</feature>
<reference evidence="3 4" key="1">
    <citation type="submission" date="2018-06" db="EMBL/GenBank/DDBJ databases">
        <title>Genomic Encyclopedia of Archaeal and Bacterial Type Strains, Phase II (KMG-II): from individual species to whole genera.</title>
        <authorList>
            <person name="Goeker M."/>
        </authorList>
    </citation>
    <scope>NUCLEOTIDE SEQUENCE [LARGE SCALE GENOMIC DNA]</scope>
    <source>
        <strain evidence="3 4">DSM 21851</strain>
    </source>
</reference>
<dbReference type="PANTHER" id="PTHR44068:SF1">
    <property type="entry name" value="HYPOTHETICAL LOC100005854"/>
    <property type="match status" value="1"/>
</dbReference>
<evidence type="ECO:0000313" key="4">
    <source>
        <dbReference type="Proteomes" id="UP000248790"/>
    </source>
</evidence>
<dbReference type="SUPFAM" id="SSF53335">
    <property type="entry name" value="S-adenosyl-L-methionine-dependent methyltransferases"/>
    <property type="match status" value="1"/>
</dbReference>
<keyword evidence="3" id="KW-0489">Methyltransferase</keyword>
<name>A0A327WSX5_LARAB</name>
<dbReference type="InterPro" id="IPR029063">
    <property type="entry name" value="SAM-dependent_MTases_sf"/>
</dbReference>
<protein>
    <submittedName>
        <fullName evidence="3">Methyltransferase family protein</fullName>
    </submittedName>
</protein>
<proteinExistence type="predicted"/>
<dbReference type="GO" id="GO:0016126">
    <property type="term" value="P:sterol biosynthetic process"/>
    <property type="evidence" value="ECO:0007669"/>
    <property type="project" value="TreeGrafter"/>
</dbReference>
<dbReference type="Proteomes" id="UP000248790">
    <property type="component" value="Unassembled WGS sequence"/>
</dbReference>
<sequence length="215" mass="24320">MDLKAVAAQLRKPDGDFGKQMGAKMNESNRAINFYTIQKLNLKNNARLLEIGMGNGFFVKDIVAHYPSVTYTGCDFSETMVQEAGKLNASLVEDGQVTFLLAPSNALPFPDATFDTVFTINTLYFWSDPRQELTEIRRVLKPGGRLLLAIRPKSVMEKLPFTAYDFTLYEKEDVVELLTKNGYGLMEVIEKNEPDQNVNGQFFRMETLIIEAEKL</sequence>
<dbReference type="Pfam" id="PF08241">
    <property type="entry name" value="Methyltransf_11"/>
    <property type="match status" value="1"/>
</dbReference>
<evidence type="ECO:0000313" key="3">
    <source>
        <dbReference type="EMBL" id="RAJ95728.1"/>
    </source>
</evidence>
<dbReference type="GO" id="GO:0032259">
    <property type="term" value="P:methylation"/>
    <property type="evidence" value="ECO:0007669"/>
    <property type="project" value="UniProtKB-KW"/>
</dbReference>
<dbReference type="GO" id="GO:0003838">
    <property type="term" value="F:sterol 24-C-methyltransferase activity"/>
    <property type="evidence" value="ECO:0007669"/>
    <property type="project" value="TreeGrafter"/>
</dbReference>
<keyword evidence="1 3" id="KW-0808">Transferase</keyword>
<evidence type="ECO:0000259" key="2">
    <source>
        <dbReference type="Pfam" id="PF08241"/>
    </source>
</evidence>
<dbReference type="PANTHER" id="PTHR44068">
    <property type="entry name" value="ZGC:194242"/>
    <property type="match status" value="1"/>
</dbReference>
<keyword evidence="4" id="KW-1185">Reference proteome</keyword>